<dbReference type="SUPFAM" id="SSF53474">
    <property type="entry name" value="alpha/beta-Hydrolases"/>
    <property type="match status" value="1"/>
</dbReference>
<keyword evidence="3" id="KW-1185">Reference proteome</keyword>
<reference evidence="2 3" key="1">
    <citation type="submission" date="2018-06" db="EMBL/GenBank/DDBJ databases">
        <title>Mucibacter soli gen. nov., sp. nov., a new member of the family Chitinophagaceae producing mucin.</title>
        <authorList>
            <person name="Kim M.-K."/>
            <person name="Park S."/>
            <person name="Kim T.-S."/>
            <person name="Joung Y."/>
            <person name="Han J.-H."/>
            <person name="Kim S.B."/>
        </authorList>
    </citation>
    <scope>NUCLEOTIDE SEQUENCE [LARGE SCALE GENOMIC DNA]</scope>
    <source>
        <strain evidence="2 3">R1-15</strain>
    </source>
</reference>
<dbReference type="InterPro" id="IPR022742">
    <property type="entry name" value="Hydrolase_4"/>
</dbReference>
<dbReference type="PANTHER" id="PTHR43358:SF4">
    <property type="entry name" value="ALPHA_BETA HYDROLASE FOLD-1 DOMAIN-CONTAINING PROTEIN"/>
    <property type="match status" value="1"/>
</dbReference>
<evidence type="ECO:0000313" key="2">
    <source>
        <dbReference type="EMBL" id="PZF74512.1"/>
    </source>
</evidence>
<keyword evidence="2" id="KW-0378">Hydrolase</keyword>
<accession>A0A2W2ALV4</accession>
<dbReference type="InterPro" id="IPR052920">
    <property type="entry name" value="DNA-binding_regulatory"/>
</dbReference>
<dbReference type="GO" id="GO:0016787">
    <property type="term" value="F:hydrolase activity"/>
    <property type="evidence" value="ECO:0007669"/>
    <property type="project" value="UniProtKB-KW"/>
</dbReference>
<dbReference type="PANTHER" id="PTHR43358">
    <property type="entry name" value="ALPHA/BETA-HYDROLASE"/>
    <property type="match status" value="1"/>
</dbReference>
<dbReference type="EMBL" id="QKTW01000003">
    <property type="protein sequence ID" value="PZF74512.1"/>
    <property type="molecule type" value="Genomic_DNA"/>
</dbReference>
<dbReference type="AlphaFoldDB" id="A0A2W2ALV4"/>
<dbReference type="Proteomes" id="UP000248745">
    <property type="component" value="Unassembled WGS sequence"/>
</dbReference>
<dbReference type="RefSeq" id="WP_110997352.1">
    <property type="nucleotide sequence ID" value="NZ_QKTW01000003.1"/>
</dbReference>
<gene>
    <name evidence="2" type="ORF">DN068_02755</name>
</gene>
<feature type="domain" description="Serine aminopeptidase S33" evidence="1">
    <location>
        <begin position="95"/>
        <end position="204"/>
    </location>
</feature>
<sequence>MPRFFKRSLVVVTVLFVIMNIVAAFHAYKFTHFATDIRKKTTKEEAISFSEKCKILFFGIDLPRPVNKVQPSVPFKTITLQSNKKLECWWLPTANAKGTVIVFHGYGSSKAGMLDKAYLFQQMDYNVLLPDFMGSGGSEGNQTTIGYKEAENVKTCYDYIHEKGEQNIVLFGTSMGAASILKSLHDCPLAPTRIIIECPFGSTYQTVKARFKMLHVPAFPMAGLLTFWGGMENGFNAFAHNPTTYAKSVHCPTLLLYGEKDEKVSRAEIDEIYQNLQGTKQLQTFPAAGHDNYLIQYKDLWYQTIKSLL</sequence>
<proteinExistence type="predicted"/>
<dbReference type="Gene3D" id="3.40.50.1820">
    <property type="entry name" value="alpha/beta hydrolase"/>
    <property type="match status" value="1"/>
</dbReference>
<organism evidence="2 3">
    <name type="scientific">Taibaiella soli</name>
    <dbReference type="NCBI Taxonomy" id="1649169"/>
    <lineage>
        <taxon>Bacteria</taxon>
        <taxon>Pseudomonadati</taxon>
        <taxon>Bacteroidota</taxon>
        <taxon>Chitinophagia</taxon>
        <taxon>Chitinophagales</taxon>
        <taxon>Chitinophagaceae</taxon>
        <taxon>Taibaiella</taxon>
    </lineage>
</organism>
<name>A0A2W2ALV4_9BACT</name>
<dbReference type="Pfam" id="PF12146">
    <property type="entry name" value="Hydrolase_4"/>
    <property type="match status" value="1"/>
</dbReference>
<comment type="caution">
    <text evidence="2">The sequence shown here is derived from an EMBL/GenBank/DDBJ whole genome shotgun (WGS) entry which is preliminary data.</text>
</comment>
<evidence type="ECO:0000313" key="3">
    <source>
        <dbReference type="Proteomes" id="UP000248745"/>
    </source>
</evidence>
<dbReference type="InterPro" id="IPR029058">
    <property type="entry name" value="AB_hydrolase_fold"/>
</dbReference>
<evidence type="ECO:0000259" key="1">
    <source>
        <dbReference type="Pfam" id="PF12146"/>
    </source>
</evidence>
<dbReference type="OrthoDB" id="9777090at2"/>
<protein>
    <submittedName>
        <fullName evidence="2">Alpha/beta hydrolase</fullName>
    </submittedName>
</protein>